<evidence type="ECO:0000313" key="1">
    <source>
        <dbReference type="EMBL" id="MFC3452918.1"/>
    </source>
</evidence>
<evidence type="ECO:0000313" key="2">
    <source>
        <dbReference type="Proteomes" id="UP001595645"/>
    </source>
</evidence>
<keyword evidence="2" id="KW-1185">Reference proteome</keyword>
<dbReference type="Proteomes" id="UP001595645">
    <property type="component" value="Unassembled WGS sequence"/>
</dbReference>
<proteinExistence type="predicted"/>
<dbReference type="RefSeq" id="WP_378241691.1">
    <property type="nucleotide sequence ID" value="NZ_JBHRWK010000042.1"/>
</dbReference>
<gene>
    <name evidence="1" type="ORF">ACFOSH_26080</name>
</gene>
<sequence>MLRKVAGQCVVETALAYGFHRSGDLTAQGESITAMLDANPETHAVLAFHRLAATPTALDWLDRRFAGTAAPSTC</sequence>
<protein>
    <submittedName>
        <fullName evidence="1">Uncharacterized protein</fullName>
    </submittedName>
</protein>
<organism evidence="1 2">
    <name type="scientific">Amycolatopsis speibonae</name>
    <dbReference type="NCBI Taxonomy" id="1450224"/>
    <lineage>
        <taxon>Bacteria</taxon>
        <taxon>Bacillati</taxon>
        <taxon>Actinomycetota</taxon>
        <taxon>Actinomycetes</taxon>
        <taxon>Pseudonocardiales</taxon>
        <taxon>Pseudonocardiaceae</taxon>
        <taxon>Amycolatopsis</taxon>
    </lineage>
</organism>
<name>A0ABV7P1L2_9PSEU</name>
<accession>A0ABV7P1L2</accession>
<comment type="caution">
    <text evidence="1">The sequence shown here is derived from an EMBL/GenBank/DDBJ whole genome shotgun (WGS) entry which is preliminary data.</text>
</comment>
<reference evidence="2" key="1">
    <citation type="journal article" date="2019" name="Int. J. Syst. Evol. Microbiol.">
        <title>The Global Catalogue of Microorganisms (GCM) 10K type strain sequencing project: providing services to taxonomists for standard genome sequencing and annotation.</title>
        <authorList>
            <consortium name="The Broad Institute Genomics Platform"/>
            <consortium name="The Broad Institute Genome Sequencing Center for Infectious Disease"/>
            <person name="Wu L."/>
            <person name="Ma J."/>
        </authorList>
    </citation>
    <scope>NUCLEOTIDE SEQUENCE [LARGE SCALE GENOMIC DNA]</scope>
    <source>
        <strain evidence="2">CGMCC 4.7676</strain>
    </source>
</reference>
<dbReference type="EMBL" id="JBHRWK010000042">
    <property type="protein sequence ID" value="MFC3452918.1"/>
    <property type="molecule type" value="Genomic_DNA"/>
</dbReference>